<accession>A0A0K9ET32</accession>
<dbReference type="NCBIfam" id="TIGR01214">
    <property type="entry name" value="rmlD"/>
    <property type="match status" value="1"/>
</dbReference>
<comment type="function">
    <text evidence="2">Catalyzes the reduction of dTDP-6-deoxy-L-lyxo-4-hexulose to yield dTDP-L-rhamnose.</text>
</comment>
<dbReference type="InterPro" id="IPR029903">
    <property type="entry name" value="RmlD-like-bd"/>
</dbReference>
<dbReference type="Proteomes" id="UP000269974">
    <property type="component" value="Unassembled WGS sequence"/>
</dbReference>
<dbReference type="Gene3D" id="3.90.25.10">
    <property type="entry name" value="UDP-galactose 4-epimerase, domain 1"/>
    <property type="match status" value="1"/>
</dbReference>
<keyword evidence="2 3" id="KW-0560">Oxidoreductase</keyword>
<dbReference type="CDD" id="cd05254">
    <property type="entry name" value="dTDP_HR_like_SDR_e"/>
    <property type="match status" value="1"/>
</dbReference>
<evidence type="ECO:0000256" key="1">
    <source>
        <dbReference type="ARBA" id="ARBA00010944"/>
    </source>
</evidence>
<protein>
    <recommendedName>
        <fullName evidence="2">dTDP-4-dehydrorhamnose reductase</fullName>
        <ecNumber evidence="2">1.1.1.133</ecNumber>
    </recommendedName>
</protein>
<organism evidence="3 4">
    <name type="scientific">Actinobaculum suis</name>
    <dbReference type="NCBI Taxonomy" id="1657"/>
    <lineage>
        <taxon>Bacteria</taxon>
        <taxon>Bacillati</taxon>
        <taxon>Actinomycetota</taxon>
        <taxon>Actinomycetes</taxon>
        <taxon>Actinomycetales</taxon>
        <taxon>Actinomycetaceae</taxon>
        <taxon>Actinobaculum</taxon>
    </lineage>
</organism>
<reference evidence="3 4" key="1">
    <citation type="submission" date="2018-11" db="EMBL/GenBank/DDBJ databases">
        <authorList>
            <consortium name="Pathogen Informatics"/>
        </authorList>
    </citation>
    <scope>NUCLEOTIDE SEQUENCE [LARGE SCALE GENOMIC DNA]</scope>
    <source>
        <strain evidence="3 4">NCTC10327</strain>
    </source>
</reference>
<evidence type="ECO:0000313" key="3">
    <source>
        <dbReference type="EMBL" id="VDG75933.1"/>
    </source>
</evidence>
<comment type="pathway">
    <text evidence="2">Carbohydrate biosynthesis; dTDP-L-rhamnose biosynthesis.</text>
</comment>
<dbReference type="UniPathway" id="UPA00124"/>
<dbReference type="OrthoDB" id="9803892at2"/>
<sequence length="293" mass="32109">MRWIITGAKGMLGQDLVQRVLREEHDVVALDRNEIDITDPASVRQVIKDADVIVNVAAYTAVDKAEEEEAAAFTTNATGPEILARRAAEIGAKLVHISTDYVFSGDAVDPYEEDGLLAPRSAYGRTKAAGEWAVRTNTDDYYIIRTAWLYGAHGNCFPKTMVRLSQTHDELTVVTDEVGQPTWTCDLADLIVRLVAAQAPSGIYHGTASGKTNWWNFTREIMTSIGKDPEIVKQTTAAAFNRAAPRPHFSVLGHDALERAGVEPIGNWLERWRVAAPEVLADVLPAPASETNK</sequence>
<evidence type="ECO:0000256" key="2">
    <source>
        <dbReference type="RuleBase" id="RU364082"/>
    </source>
</evidence>
<proteinExistence type="inferred from homology"/>
<dbReference type="Pfam" id="PF04321">
    <property type="entry name" value="RmlD_sub_bind"/>
    <property type="match status" value="1"/>
</dbReference>
<dbReference type="EMBL" id="UYIO01000001">
    <property type="protein sequence ID" value="VDG75933.1"/>
    <property type="molecule type" value="Genomic_DNA"/>
</dbReference>
<dbReference type="Gene3D" id="3.40.50.720">
    <property type="entry name" value="NAD(P)-binding Rossmann-like Domain"/>
    <property type="match status" value="1"/>
</dbReference>
<dbReference type="STRING" id="1657.ACU20_01305"/>
<gene>
    <name evidence="3" type="primary">spsK</name>
    <name evidence="3" type="ORF">NCTC10327_00618</name>
</gene>
<dbReference type="FunFam" id="3.40.50.720:FF:000159">
    <property type="entry name" value="dTDP-4-dehydrorhamnose reductase"/>
    <property type="match status" value="1"/>
</dbReference>
<dbReference type="GO" id="GO:0019305">
    <property type="term" value="P:dTDP-rhamnose biosynthetic process"/>
    <property type="evidence" value="ECO:0007669"/>
    <property type="project" value="UniProtKB-UniPathway"/>
</dbReference>
<dbReference type="RefSeq" id="WP_049619919.1">
    <property type="nucleotide sequence ID" value="NZ_LFUS01000029.1"/>
</dbReference>
<keyword evidence="2" id="KW-0521">NADP</keyword>
<comment type="caution">
    <text evidence="3">The sequence shown here is derived from an EMBL/GenBank/DDBJ whole genome shotgun (WGS) entry which is preliminary data.</text>
</comment>
<name>A0A0K9ET32_9ACTO</name>
<dbReference type="SUPFAM" id="SSF51735">
    <property type="entry name" value="NAD(P)-binding Rossmann-fold domains"/>
    <property type="match status" value="1"/>
</dbReference>
<evidence type="ECO:0000313" key="4">
    <source>
        <dbReference type="Proteomes" id="UP000269974"/>
    </source>
</evidence>
<dbReference type="GO" id="GO:0005829">
    <property type="term" value="C:cytosol"/>
    <property type="evidence" value="ECO:0007669"/>
    <property type="project" value="TreeGrafter"/>
</dbReference>
<dbReference type="AlphaFoldDB" id="A0A0K9ET32"/>
<dbReference type="InterPro" id="IPR036291">
    <property type="entry name" value="NAD(P)-bd_dom_sf"/>
</dbReference>
<dbReference type="GO" id="GO:0008831">
    <property type="term" value="F:dTDP-4-dehydrorhamnose reductase activity"/>
    <property type="evidence" value="ECO:0007669"/>
    <property type="project" value="UniProtKB-EC"/>
</dbReference>
<dbReference type="EC" id="1.1.1.133" evidence="2"/>
<dbReference type="PANTHER" id="PTHR10491:SF4">
    <property type="entry name" value="METHIONINE ADENOSYLTRANSFERASE 2 SUBUNIT BETA"/>
    <property type="match status" value="1"/>
</dbReference>
<comment type="similarity">
    <text evidence="1 2">Belongs to the dTDP-4-dehydrorhamnose reductase family.</text>
</comment>
<dbReference type="InterPro" id="IPR005913">
    <property type="entry name" value="dTDP_dehydrorham_reduct"/>
</dbReference>
<dbReference type="PANTHER" id="PTHR10491">
    <property type="entry name" value="DTDP-4-DEHYDRORHAMNOSE REDUCTASE"/>
    <property type="match status" value="1"/>
</dbReference>